<dbReference type="SUPFAM" id="SSF46689">
    <property type="entry name" value="Homeodomain-like"/>
    <property type="match status" value="1"/>
</dbReference>
<comment type="caution">
    <text evidence="4">The sequence shown here is derived from an EMBL/GenBank/DDBJ whole genome shotgun (WGS) entry which is preliminary data.</text>
</comment>
<comment type="caution">
    <text evidence="2">Lacks conserved residue(s) required for the propagation of feature annotation.</text>
</comment>
<evidence type="ECO:0000313" key="4">
    <source>
        <dbReference type="EMBL" id="NEL80910.1"/>
    </source>
</evidence>
<keyword evidence="1 2" id="KW-0238">DNA-binding</keyword>
<dbReference type="AlphaFoldDB" id="A0A7X5N3N2"/>
<dbReference type="GO" id="GO:0003677">
    <property type="term" value="F:DNA binding"/>
    <property type="evidence" value="ECO:0007669"/>
    <property type="project" value="UniProtKB-UniRule"/>
</dbReference>
<dbReference type="InterPro" id="IPR001647">
    <property type="entry name" value="HTH_TetR"/>
</dbReference>
<evidence type="ECO:0000259" key="3">
    <source>
        <dbReference type="PROSITE" id="PS50977"/>
    </source>
</evidence>
<sequence length="54" mass="5802">MAYRRSALMEERLAGNRERILHAARALIAEGGYRNAPVTAVAAAAGVSTGQIYR</sequence>
<accession>A0A7X5N3N2</accession>
<protein>
    <submittedName>
        <fullName evidence="4">TetR family transcriptional regulator</fullName>
    </submittedName>
</protein>
<evidence type="ECO:0000256" key="1">
    <source>
        <dbReference type="ARBA" id="ARBA00023125"/>
    </source>
</evidence>
<organism evidence="4 5">
    <name type="scientific">Xanthomonas perforans</name>
    <dbReference type="NCBI Taxonomy" id="442694"/>
    <lineage>
        <taxon>Bacteria</taxon>
        <taxon>Pseudomonadati</taxon>
        <taxon>Pseudomonadota</taxon>
        <taxon>Gammaproteobacteria</taxon>
        <taxon>Lysobacterales</taxon>
        <taxon>Lysobacteraceae</taxon>
        <taxon>Xanthomonas</taxon>
    </lineage>
</organism>
<reference evidence="4 5" key="1">
    <citation type="submission" date="2019-11" db="EMBL/GenBank/DDBJ databases">
        <title>Genome-resolved metagenomics to study the prevalence of co-infection and intraspecific heterogeneity among plant pathogen metapopulations.</title>
        <authorList>
            <person name="Newberry E."/>
            <person name="Bhandari R."/>
            <person name="Kemble J."/>
            <person name="Sikora E."/>
            <person name="Potnis N."/>
        </authorList>
    </citation>
    <scope>NUCLEOTIDE SEQUENCE [LARGE SCALE GENOMIC DNA]</scope>
    <source>
        <strain evidence="4">Xp_Tom_Tuscaloosa_18b</strain>
    </source>
</reference>
<dbReference type="PROSITE" id="PS50977">
    <property type="entry name" value="HTH_TETR_2"/>
    <property type="match status" value="1"/>
</dbReference>
<evidence type="ECO:0000313" key="5">
    <source>
        <dbReference type="Proteomes" id="UP000471082"/>
    </source>
</evidence>
<feature type="non-terminal residue" evidence="4">
    <location>
        <position position="54"/>
    </location>
</feature>
<dbReference type="Gene3D" id="1.10.357.10">
    <property type="entry name" value="Tetracycline Repressor, domain 2"/>
    <property type="match status" value="1"/>
</dbReference>
<dbReference type="InterPro" id="IPR009057">
    <property type="entry name" value="Homeodomain-like_sf"/>
</dbReference>
<dbReference type="PRINTS" id="PR00455">
    <property type="entry name" value="HTHTETR"/>
</dbReference>
<dbReference type="Pfam" id="PF00440">
    <property type="entry name" value="TetR_N"/>
    <property type="match status" value="1"/>
</dbReference>
<gene>
    <name evidence="4" type="ORF">G3W61_32175</name>
</gene>
<feature type="domain" description="HTH tetR-type" evidence="3">
    <location>
        <begin position="14"/>
        <end position="54"/>
    </location>
</feature>
<name>A0A7X5N3N2_XANPE</name>
<dbReference type="Proteomes" id="UP000471082">
    <property type="component" value="Unassembled WGS sequence"/>
</dbReference>
<proteinExistence type="predicted"/>
<evidence type="ECO:0000256" key="2">
    <source>
        <dbReference type="PROSITE-ProRule" id="PRU00335"/>
    </source>
</evidence>
<dbReference type="EMBL" id="JAAGYU010002043">
    <property type="protein sequence ID" value="NEL80910.1"/>
    <property type="molecule type" value="Genomic_DNA"/>
</dbReference>